<feature type="transmembrane region" description="Helical" evidence="7">
    <location>
        <begin position="209"/>
        <end position="234"/>
    </location>
</feature>
<gene>
    <name evidence="9" type="ORF">VLY81_01975</name>
</gene>
<dbReference type="Pfam" id="PF00528">
    <property type="entry name" value="BPD_transp_1"/>
    <property type="match status" value="1"/>
</dbReference>
<sequence length="304" mass="33972">MRTVAEVGDGRRGLAPERRIRTRKGAARRRRVLKAAAGYLSLTVLGVAFALPFLWMVSTAFKEPWQTFQIPPVWIPSPVTLDNFIVGWTAVPFNRYILNTVIITAGATLGTVLSATLVAYGFSRFRAPGRELLFGVVVSTMMLPPQVTIVPTYMLFNWLGWVDTFKPLIVPSYLGGGAFNIFLLRQFFRTIPMELDEAARIDGCGSWGILWRIIVPLSKPALTTVGVFSIVYHWNDFFNPLIYLNSESRYTLSIGLKYFQNAYGATEINLLMAVSLIALVPILIIFFVAQKYFVQGITMTGLKG</sequence>
<feature type="transmembrane region" description="Helical" evidence="7">
    <location>
        <begin position="96"/>
        <end position="120"/>
    </location>
</feature>
<evidence type="ECO:0000256" key="3">
    <source>
        <dbReference type="ARBA" id="ARBA00022475"/>
    </source>
</evidence>
<evidence type="ECO:0000256" key="6">
    <source>
        <dbReference type="ARBA" id="ARBA00023136"/>
    </source>
</evidence>
<dbReference type="InterPro" id="IPR000515">
    <property type="entry name" value="MetI-like"/>
</dbReference>
<dbReference type="EMBL" id="CP141614">
    <property type="protein sequence ID" value="WRP14964.1"/>
    <property type="molecule type" value="Genomic_DNA"/>
</dbReference>
<dbReference type="InterPro" id="IPR035906">
    <property type="entry name" value="MetI-like_sf"/>
</dbReference>
<feature type="domain" description="ABC transmembrane type-1" evidence="8">
    <location>
        <begin position="97"/>
        <end position="289"/>
    </location>
</feature>
<dbReference type="CDD" id="cd06261">
    <property type="entry name" value="TM_PBP2"/>
    <property type="match status" value="1"/>
</dbReference>
<protein>
    <submittedName>
        <fullName evidence="9">Carbohydrate ABC transporter permease</fullName>
    </submittedName>
</protein>
<evidence type="ECO:0000259" key="8">
    <source>
        <dbReference type="PROSITE" id="PS50928"/>
    </source>
</evidence>
<keyword evidence="10" id="KW-1185">Reference proteome</keyword>
<accession>A0ABZ1BQ82</accession>
<evidence type="ECO:0000256" key="5">
    <source>
        <dbReference type="ARBA" id="ARBA00022989"/>
    </source>
</evidence>
<dbReference type="SUPFAM" id="SSF161098">
    <property type="entry name" value="MetI-like"/>
    <property type="match status" value="1"/>
</dbReference>
<evidence type="ECO:0000256" key="7">
    <source>
        <dbReference type="RuleBase" id="RU363032"/>
    </source>
</evidence>
<comment type="similarity">
    <text evidence="7">Belongs to the binding-protein-dependent transport system permease family.</text>
</comment>
<comment type="subcellular location">
    <subcellularLocation>
        <location evidence="1 7">Cell membrane</location>
        <topology evidence="1 7">Multi-pass membrane protein</topology>
    </subcellularLocation>
</comment>
<keyword evidence="5 7" id="KW-1133">Transmembrane helix</keyword>
<dbReference type="PANTHER" id="PTHR43744">
    <property type="entry name" value="ABC TRANSPORTER PERMEASE PROTEIN MG189-RELATED-RELATED"/>
    <property type="match status" value="1"/>
</dbReference>
<name>A0ABZ1BQ82_9FIRM</name>
<evidence type="ECO:0000256" key="4">
    <source>
        <dbReference type="ARBA" id="ARBA00022692"/>
    </source>
</evidence>
<keyword evidence="3" id="KW-1003">Cell membrane</keyword>
<dbReference type="PROSITE" id="PS50928">
    <property type="entry name" value="ABC_TM1"/>
    <property type="match status" value="1"/>
</dbReference>
<evidence type="ECO:0000313" key="10">
    <source>
        <dbReference type="Proteomes" id="UP001333102"/>
    </source>
</evidence>
<feature type="transmembrane region" description="Helical" evidence="7">
    <location>
        <begin position="32"/>
        <end position="55"/>
    </location>
</feature>
<evidence type="ECO:0000256" key="1">
    <source>
        <dbReference type="ARBA" id="ARBA00004651"/>
    </source>
</evidence>
<keyword evidence="2 7" id="KW-0813">Transport</keyword>
<dbReference type="Gene3D" id="1.10.3720.10">
    <property type="entry name" value="MetI-like"/>
    <property type="match status" value="1"/>
</dbReference>
<dbReference type="PANTHER" id="PTHR43744:SF6">
    <property type="entry name" value="ABC TRANSPORTER PERMEASE PROTEIN YESQ-RELATED"/>
    <property type="match status" value="1"/>
</dbReference>
<dbReference type="RefSeq" id="WP_324669353.1">
    <property type="nucleotide sequence ID" value="NZ_CP141614.1"/>
</dbReference>
<feature type="transmembrane region" description="Helical" evidence="7">
    <location>
        <begin position="168"/>
        <end position="188"/>
    </location>
</feature>
<evidence type="ECO:0000256" key="2">
    <source>
        <dbReference type="ARBA" id="ARBA00022448"/>
    </source>
</evidence>
<keyword evidence="6 7" id="KW-0472">Membrane</keyword>
<evidence type="ECO:0000313" key="9">
    <source>
        <dbReference type="EMBL" id="WRP14964.1"/>
    </source>
</evidence>
<keyword evidence="4 7" id="KW-0812">Transmembrane</keyword>
<reference evidence="10" key="1">
    <citation type="submission" date="2023-12" db="EMBL/GenBank/DDBJ databases">
        <title>Novel isolates from deep terrestrial aquifers shed light on the physiology and ecology of the class Limnochordia.</title>
        <authorList>
            <person name="Karnachuk O.V."/>
            <person name="Lukina A.P."/>
            <person name="Avakyan M.R."/>
            <person name="Kadnikov V."/>
            <person name="Begmatov S."/>
            <person name="Beletsky A.V."/>
            <person name="Mardanov A.V."/>
            <person name="Ravin N.V."/>
        </authorList>
    </citation>
    <scope>NUCLEOTIDE SEQUENCE [LARGE SCALE GENOMIC DNA]</scope>
    <source>
        <strain evidence="10">LN</strain>
    </source>
</reference>
<proteinExistence type="inferred from homology"/>
<dbReference type="Proteomes" id="UP001333102">
    <property type="component" value="Chromosome"/>
</dbReference>
<organism evidence="9 10">
    <name type="scientific">Geochorda subterranea</name>
    <dbReference type="NCBI Taxonomy" id="3109564"/>
    <lineage>
        <taxon>Bacteria</taxon>
        <taxon>Bacillati</taxon>
        <taxon>Bacillota</taxon>
        <taxon>Limnochordia</taxon>
        <taxon>Limnochordales</taxon>
        <taxon>Geochordaceae</taxon>
        <taxon>Geochorda</taxon>
    </lineage>
</organism>
<feature type="transmembrane region" description="Helical" evidence="7">
    <location>
        <begin position="132"/>
        <end position="156"/>
    </location>
</feature>
<feature type="transmembrane region" description="Helical" evidence="7">
    <location>
        <begin position="268"/>
        <end position="289"/>
    </location>
</feature>